<comment type="subcellular location">
    <subcellularLocation>
        <location evidence="1">Cell membrane</location>
        <topology evidence="1">Multi-pass membrane protein</topology>
    </subcellularLocation>
</comment>
<organism evidence="9 10">
    <name type="scientific">Peptoniphilus equinus</name>
    <dbReference type="NCBI Taxonomy" id="3016343"/>
    <lineage>
        <taxon>Bacteria</taxon>
        <taxon>Bacillati</taxon>
        <taxon>Bacillota</taxon>
        <taxon>Tissierellia</taxon>
        <taxon>Tissierellales</taxon>
        <taxon>Peptoniphilaceae</taxon>
        <taxon>Peptoniphilus</taxon>
    </lineage>
</organism>
<dbReference type="SUPFAM" id="SSF48317">
    <property type="entry name" value="Acid phosphatase/Vanadium-dependent haloperoxidase"/>
    <property type="match status" value="1"/>
</dbReference>
<keyword evidence="4" id="KW-0378">Hydrolase</keyword>
<dbReference type="Pfam" id="PF01569">
    <property type="entry name" value="PAP2"/>
    <property type="match status" value="1"/>
</dbReference>
<dbReference type="Gene3D" id="1.20.144.10">
    <property type="entry name" value="Phosphatidic acid phosphatase type 2/haloperoxidase"/>
    <property type="match status" value="2"/>
</dbReference>
<evidence type="ECO:0000256" key="5">
    <source>
        <dbReference type="ARBA" id="ARBA00022989"/>
    </source>
</evidence>
<evidence type="ECO:0000259" key="8">
    <source>
        <dbReference type="SMART" id="SM00014"/>
    </source>
</evidence>
<keyword evidence="10" id="KW-1185">Reference proteome</keyword>
<keyword evidence="3 7" id="KW-0812">Transmembrane</keyword>
<keyword evidence="5 7" id="KW-1133">Transmembrane helix</keyword>
<feature type="transmembrane region" description="Helical" evidence="7">
    <location>
        <begin position="57"/>
        <end position="76"/>
    </location>
</feature>
<protein>
    <submittedName>
        <fullName evidence="9">Phosphatase PAP2 family protein</fullName>
    </submittedName>
</protein>
<dbReference type="SMART" id="SM00014">
    <property type="entry name" value="acidPPc"/>
    <property type="match status" value="1"/>
</dbReference>
<reference evidence="9 10" key="1">
    <citation type="submission" date="2023-01" db="EMBL/GenBank/DDBJ databases">
        <authorList>
            <person name="Lee S.H."/>
            <person name="Jung H.S."/>
            <person name="Yun J.U."/>
        </authorList>
    </citation>
    <scope>NUCLEOTIDE SEQUENCE [LARGE SCALE GENOMIC DNA]</scope>
    <source>
        <strain evidence="9 10">CBA3646</strain>
    </source>
</reference>
<dbReference type="Proteomes" id="UP001210339">
    <property type="component" value="Chromosome"/>
</dbReference>
<gene>
    <name evidence="9" type="ORF">O6R05_05590</name>
</gene>
<accession>A0ABY7QSN7</accession>
<dbReference type="PANTHER" id="PTHR14969:SF62">
    <property type="entry name" value="DECAPRENYLPHOSPHORYL-5-PHOSPHORIBOSE PHOSPHATASE RV3807C-RELATED"/>
    <property type="match status" value="1"/>
</dbReference>
<feature type="domain" description="Phosphatidic acid phosphatase type 2/haloperoxidase" evidence="8">
    <location>
        <begin position="60"/>
        <end position="167"/>
    </location>
</feature>
<feature type="transmembrane region" description="Helical" evidence="7">
    <location>
        <begin position="152"/>
        <end position="170"/>
    </location>
</feature>
<dbReference type="EMBL" id="CP115667">
    <property type="protein sequence ID" value="WBW49481.1"/>
    <property type="molecule type" value="Genomic_DNA"/>
</dbReference>
<dbReference type="CDD" id="cd03392">
    <property type="entry name" value="PAP2_like_2"/>
    <property type="match status" value="1"/>
</dbReference>
<evidence type="ECO:0000313" key="9">
    <source>
        <dbReference type="EMBL" id="WBW49481.1"/>
    </source>
</evidence>
<keyword evidence="6 7" id="KW-0472">Membrane</keyword>
<evidence type="ECO:0000313" key="10">
    <source>
        <dbReference type="Proteomes" id="UP001210339"/>
    </source>
</evidence>
<evidence type="ECO:0000256" key="3">
    <source>
        <dbReference type="ARBA" id="ARBA00022692"/>
    </source>
</evidence>
<evidence type="ECO:0000256" key="7">
    <source>
        <dbReference type="SAM" id="Phobius"/>
    </source>
</evidence>
<evidence type="ECO:0000256" key="2">
    <source>
        <dbReference type="ARBA" id="ARBA00022475"/>
    </source>
</evidence>
<feature type="transmembrane region" description="Helical" evidence="7">
    <location>
        <begin position="126"/>
        <end position="146"/>
    </location>
</feature>
<proteinExistence type="predicted"/>
<dbReference type="PANTHER" id="PTHR14969">
    <property type="entry name" value="SPHINGOSINE-1-PHOSPHATE PHOSPHOHYDROLASE"/>
    <property type="match status" value="1"/>
</dbReference>
<name>A0ABY7QSN7_9FIRM</name>
<sequence length="171" mass="19198">MKNPFKIFDNFFIEIINRRMHSSFWDFLFFHITHLGGVTASVLYVVVPFLLGGKYRALAYQIVLALAISTLSAQILKRIFSRNRPYWILKNLHTFGIDLSDYSFPSGHSTASFTVAVIVGLNYPGLNVVVLVLAGFVAISRIYLGVHYPTDVLAGVLLGTLSSLFVYNYLI</sequence>
<evidence type="ECO:0000256" key="6">
    <source>
        <dbReference type="ARBA" id="ARBA00023136"/>
    </source>
</evidence>
<keyword evidence="2" id="KW-1003">Cell membrane</keyword>
<dbReference type="RefSeq" id="WP_271191011.1">
    <property type="nucleotide sequence ID" value="NZ_CP115667.1"/>
</dbReference>
<dbReference type="InterPro" id="IPR000326">
    <property type="entry name" value="PAP2/HPO"/>
</dbReference>
<evidence type="ECO:0000256" key="4">
    <source>
        <dbReference type="ARBA" id="ARBA00022801"/>
    </source>
</evidence>
<dbReference type="InterPro" id="IPR036938">
    <property type="entry name" value="PAP2/HPO_sf"/>
</dbReference>
<feature type="transmembrane region" description="Helical" evidence="7">
    <location>
        <begin position="27"/>
        <end position="51"/>
    </location>
</feature>
<evidence type="ECO:0000256" key="1">
    <source>
        <dbReference type="ARBA" id="ARBA00004651"/>
    </source>
</evidence>